<evidence type="ECO:0000313" key="2">
    <source>
        <dbReference type="Proteomes" id="UP000053352"/>
    </source>
</evidence>
<accession>A0A0V8RWQ2</accession>
<sequence>MSRGEADEALRLLDEAMALLELVEKSVGELAEAASSGERVSPGSVYSTYTSLVRLRDKLAELRGVLYSLASRGCGAGDPA</sequence>
<comment type="caution">
    <text evidence="1">The sequence shown here is derived from an EMBL/GenBank/DDBJ whole genome shotgun (WGS) entry which is preliminary data.</text>
</comment>
<gene>
    <name evidence="1" type="ORF">CF15_06650</name>
</gene>
<organism evidence="1 2">
    <name type="scientific">Pyrodictium occultum</name>
    <dbReference type="NCBI Taxonomy" id="2309"/>
    <lineage>
        <taxon>Archaea</taxon>
        <taxon>Thermoproteota</taxon>
        <taxon>Thermoprotei</taxon>
        <taxon>Desulfurococcales</taxon>
        <taxon>Pyrodictiaceae</taxon>
        <taxon>Pyrodictium</taxon>
    </lineage>
</organism>
<reference evidence="1 2" key="1">
    <citation type="submission" date="2015-11" db="EMBL/GenBank/DDBJ databases">
        <title>Genome sequence of Pyrodictium occultum PL-19, a marine hyperthermophilic archaeon isolated from Volcano, Italy.</title>
        <authorList>
            <person name="Utturkar S."/>
            <person name="Huber H."/>
            <person name="Leptihn S."/>
            <person name="Brown S."/>
            <person name="Stetter K.O."/>
            <person name="Podar M."/>
        </authorList>
    </citation>
    <scope>NUCLEOTIDE SEQUENCE [LARGE SCALE GENOMIC DNA]</scope>
    <source>
        <strain evidence="1 2">PL-19</strain>
    </source>
</reference>
<name>A0A0V8RWQ2_PYROC</name>
<proteinExistence type="predicted"/>
<dbReference type="RefSeq" id="WP_058371086.1">
    <property type="nucleotide sequence ID" value="NZ_LNTB01000001.1"/>
</dbReference>
<dbReference type="EMBL" id="LNTB01000001">
    <property type="protein sequence ID" value="KSW12402.1"/>
    <property type="molecule type" value="Genomic_DNA"/>
</dbReference>
<keyword evidence="2" id="KW-1185">Reference proteome</keyword>
<evidence type="ECO:0000313" key="1">
    <source>
        <dbReference type="EMBL" id="KSW12402.1"/>
    </source>
</evidence>
<dbReference type="OrthoDB" id="382472at2157"/>
<dbReference type="STRING" id="2309.CF15_06650"/>
<dbReference type="AlphaFoldDB" id="A0A0V8RWQ2"/>
<dbReference type="Proteomes" id="UP000053352">
    <property type="component" value="Unassembled WGS sequence"/>
</dbReference>
<protein>
    <submittedName>
        <fullName evidence="1">Uncharacterized protein</fullName>
    </submittedName>
</protein>